<dbReference type="EMBL" id="ADVG01000003">
    <property type="protein sequence ID" value="EFH84724.1"/>
    <property type="molecule type" value="Genomic_DNA"/>
</dbReference>
<keyword evidence="1" id="KW-0645">Protease</keyword>
<dbReference type="SUPFAM" id="SSF50494">
    <property type="entry name" value="Trypsin-like serine proteases"/>
    <property type="match status" value="1"/>
</dbReference>
<proteinExistence type="predicted"/>
<dbReference type="FunCoup" id="D6TWZ1">
    <property type="interactions" value="605"/>
</dbReference>
<keyword evidence="2" id="KW-0378">Hydrolase</keyword>
<dbReference type="RefSeq" id="WP_007916469.1">
    <property type="nucleotide sequence ID" value="NZ_ADVG01000003.1"/>
</dbReference>
<organism evidence="5 6">
    <name type="scientific">Ktedonobacter racemifer DSM 44963</name>
    <dbReference type="NCBI Taxonomy" id="485913"/>
    <lineage>
        <taxon>Bacteria</taxon>
        <taxon>Bacillati</taxon>
        <taxon>Chloroflexota</taxon>
        <taxon>Ktedonobacteria</taxon>
        <taxon>Ktedonobacterales</taxon>
        <taxon>Ktedonobacteraceae</taxon>
        <taxon>Ktedonobacter</taxon>
    </lineage>
</organism>
<name>D6TWZ1_KTERA</name>
<dbReference type="OrthoDB" id="9758917at2"/>
<keyword evidence="4" id="KW-0812">Transmembrane</keyword>
<reference evidence="5 6" key="1">
    <citation type="journal article" date="2011" name="Stand. Genomic Sci.">
        <title>Non-contiguous finished genome sequence and contextual data of the filamentous soil bacterium Ktedonobacter racemifer type strain (SOSP1-21).</title>
        <authorList>
            <person name="Chang Y.J."/>
            <person name="Land M."/>
            <person name="Hauser L."/>
            <person name="Chertkov O."/>
            <person name="Del Rio T.G."/>
            <person name="Nolan M."/>
            <person name="Copeland A."/>
            <person name="Tice H."/>
            <person name="Cheng J.F."/>
            <person name="Lucas S."/>
            <person name="Han C."/>
            <person name="Goodwin L."/>
            <person name="Pitluck S."/>
            <person name="Ivanova N."/>
            <person name="Ovchinikova G."/>
            <person name="Pati A."/>
            <person name="Chen A."/>
            <person name="Palaniappan K."/>
            <person name="Mavromatis K."/>
            <person name="Liolios K."/>
            <person name="Brettin T."/>
            <person name="Fiebig A."/>
            <person name="Rohde M."/>
            <person name="Abt B."/>
            <person name="Goker M."/>
            <person name="Detter J.C."/>
            <person name="Woyke T."/>
            <person name="Bristow J."/>
            <person name="Eisen J.A."/>
            <person name="Markowitz V."/>
            <person name="Hugenholtz P."/>
            <person name="Kyrpides N.C."/>
            <person name="Klenk H.P."/>
            <person name="Lapidus A."/>
        </authorList>
    </citation>
    <scope>NUCLEOTIDE SEQUENCE [LARGE SCALE GENOMIC DNA]</scope>
    <source>
        <strain evidence="6">DSM 44963</strain>
    </source>
</reference>
<keyword evidence="6" id="KW-1185">Reference proteome</keyword>
<keyword evidence="4" id="KW-1133">Transmembrane helix</keyword>
<dbReference type="eggNOG" id="COG0265">
    <property type="taxonomic scope" value="Bacteria"/>
</dbReference>
<evidence type="ECO:0000256" key="3">
    <source>
        <dbReference type="SAM" id="MobiDB-lite"/>
    </source>
</evidence>
<keyword evidence="4" id="KW-0472">Membrane</keyword>
<dbReference type="PRINTS" id="PR00834">
    <property type="entry name" value="PROTEASES2C"/>
</dbReference>
<evidence type="ECO:0000256" key="1">
    <source>
        <dbReference type="ARBA" id="ARBA00022670"/>
    </source>
</evidence>
<sequence>MLYKEADIEHPYHYPYTPVSAPETPSNQSLAPAPDTASGEVLQPPKYQSQEALPGSVPPQGPRKQKKSGWRAGAIIALALVMLLVFGVGLFAGMVLLGNNNRTGTALVTSTASTTTTTTVSQTQQVAAIAKVEPAVVELKVMTSQGQAIGSGVIIDNNGDIVTNNHVVNGAQSIQAILINGTTETAQLVGTNAANDLAVVRIKPFANMTVATLGNSSQLVVGQTVLAIGNPLGITKTVTNGIVSALNRTVPESKTVTIPNAIQTDAPINPGNSGGALISLQGQVIGIPTLASVDPEFNTPANGVGFAIPSNLVKTDVAQILQQAS</sequence>
<feature type="transmembrane region" description="Helical" evidence="4">
    <location>
        <begin position="72"/>
        <end position="97"/>
    </location>
</feature>
<dbReference type="Gene3D" id="2.40.10.120">
    <property type="match status" value="1"/>
</dbReference>
<accession>D6TWZ1</accession>
<dbReference type="InterPro" id="IPR051201">
    <property type="entry name" value="Chloro_Bact_Ser_Proteases"/>
</dbReference>
<evidence type="ECO:0000313" key="5">
    <source>
        <dbReference type="EMBL" id="EFH84724.1"/>
    </source>
</evidence>
<protein>
    <submittedName>
        <fullName evidence="5">Peptidase S1 and S6 chymotrypsin/Hap</fullName>
    </submittedName>
</protein>
<evidence type="ECO:0000256" key="2">
    <source>
        <dbReference type="ARBA" id="ARBA00022801"/>
    </source>
</evidence>
<dbReference type="AlphaFoldDB" id="D6TWZ1"/>
<comment type="caution">
    <text evidence="5">The sequence shown here is derived from an EMBL/GenBank/DDBJ whole genome shotgun (WGS) entry which is preliminary data.</text>
</comment>
<dbReference type="STRING" id="485913.Krac_5826"/>
<dbReference type="Pfam" id="PF13365">
    <property type="entry name" value="Trypsin_2"/>
    <property type="match status" value="1"/>
</dbReference>
<evidence type="ECO:0000256" key="4">
    <source>
        <dbReference type="SAM" id="Phobius"/>
    </source>
</evidence>
<dbReference type="InParanoid" id="D6TWZ1"/>
<dbReference type="InterPro" id="IPR009003">
    <property type="entry name" value="Peptidase_S1_PA"/>
</dbReference>
<dbReference type="GO" id="GO:0004252">
    <property type="term" value="F:serine-type endopeptidase activity"/>
    <property type="evidence" value="ECO:0007669"/>
    <property type="project" value="InterPro"/>
</dbReference>
<feature type="compositionally biased region" description="Basic and acidic residues" evidence="3">
    <location>
        <begin position="1"/>
        <end position="12"/>
    </location>
</feature>
<dbReference type="InterPro" id="IPR001940">
    <property type="entry name" value="Peptidase_S1C"/>
</dbReference>
<dbReference type="GO" id="GO:0006508">
    <property type="term" value="P:proteolysis"/>
    <property type="evidence" value="ECO:0007669"/>
    <property type="project" value="UniProtKB-KW"/>
</dbReference>
<dbReference type="Proteomes" id="UP000004508">
    <property type="component" value="Unassembled WGS sequence"/>
</dbReference>
<dbReference type="PANTHER" id="PTHR43343:SF3">
    <property type="entry name" value="PROTEASE DO-LIKE 8, CHLOROPLASTIC"/>
    <property type="match status" value="1"/>
</dbReference>
<evidence type="ECO:0000313" key="6">
    <source>
        <dbReference type="Proteomes" id="UP000004508"/>
    </source>
</evidence>
<gene>
    <name evidence="5" type="ORF">Krac_5826</name>
</gene>
<dbReference type="PANTHER" id="PTHR43343">
    <property type="entry name" value="PEPTIDASE S12"/>
    <property type="match status" value="1"/>
</dbReference>
<feature type="region of interest" description="Disordered" evidence="3">
    <location>
        <begin position="1"/>
        <end position="66"/>
    </location>
</feature>